<evidence type="ECO:0008006" key="2">
    <source>
        <dbReference type="Google" id="ProtNLM"/>
    </source>
</evidence>
<proteinExistence type="predicted"/>
<protein>
    <recommendedName>
        <fullName evidence="2">DUF4202 family protein</fullName>
    </recommendedName>
</protein>
<reference evidence="1" key="1">
    <citation type="submission" date="2018-05" db="EMBL/GenBank/DDBJ databases">
        <authorList>
            <person name="Lanie J.A."/>
            <person name="Ng W.-L."/>
            <person name="Kazmierczak K.M."/>
            <person name="Andrzejewski T.M."/>
            <person name="Davidsen T.M."/>
            <person name="Wayne K.J."/>
            <person name="Tettelin H."/>
            <person name="Glass J.I."/>
            <person name="Rusch D."/>
            <person name="Podicherti R."/>
            <person name="Tsui H.-C.T."/>
            <person name="Winkler M.E."/>
        </authorList>
    </citation>
    <scope>NUCLEOTIDE SEQUENCE</scope>
</reference>
<evidence type="ECO:0000313" key="1">
    <source>
        <dbReference type="EMBL" id="SVA59183.1"/>
    </source>
</evidence>
<dbReference type="EMBL" id="UINC01013748">
    <property type="protein sequence ID" value="SVA59183.1"/>
    <property type="molecule type" value="Genomic_DNA"/>
</dbReference>
<gene>
    <name evidence="1" type="ORF">METZ01_LOCUS112037</name>
</gene>
<dbReference type="Pfam" id="PF13875">
    <property type="entry name" value="DUF4202"/>
    <property type="match status" value="1"/>
</dbReference>
<accession>A0A381X4N1</accession>
<organism evidence="1">
    <name type="scientific">marine metagenome</name>
    <dbReference type="NCBI Taxonomy" id="408172"/>
    <lineage>
        <taxon>unclassified sequences</taxon>
        <taxon>metagenomes</taxon>
        <taxon>ecological metagenomes</taxon>
    </lineage>
</organism>
<dbReference type="AlphaFoldDB" id="A0A381X4N1"/>
<sequence length="148" mass="17000">MQVAALAHDIDRAVEERKTRRSDFDDYDVFKAAHAQNGAKILREILDDCQVAKLIAEEACRLVTLHEVGGDPRSDLLKDADSISYFDVNMPLYYQREGWDETKRRCVWGYRRLSSRGKEMIKGITYENQTLTRLLNEAIGQTGGKEFI</sequence>
<name>A0A381X4N1_9ZZZZ</name>
<dbReference type="InterPro" id="IPR025255">
    <property type="entry name" value="DUF4202"/>
</dbReference>
<dbReference type="Gene3D" id="1.10.3210.10">
    <property type="entry name" value="Hypothetical protein af1432"/>
    <property type="match status" value="1"/>
</dbReference>
<dbReference type="SUPFAM" id="SSF109604">
    <property type="entry name" value="HD-domain/PDEase-like"/>
    <property type="match status" value="1"/>
</dbReference>